<dbReference type="STRING" id="47427.A0A2H3DLR1"/>
<dbReference type="AlphaFoldDB" id="A0A2H3DLR1"/>
<evidence type="ECO:0000313" key="2">
    <source>
        <dbReference type="EMBL" id="PBK95020.1"/>
    </source>
</evidence>
<reference evidence="3" key="1">
    <citation type="journal article" date="2017" name="Nat. Ecol. Evol.">
        <title>Genome expansion and lineage-specific genetic innovations in the forest pathogenic fungi Armillaria.</title>
        <authorList>
            <person name="Sipos G."/>
            <person name="Prasanna A.N."/>
            <person name="Walter M.C."/>
            <person name="O'Connor E."/>
            <person name="Balint B."/>
            <person name="Krizsan K."/>
            <person name="Kiss B."/>
            <person name="Hess J."/>
            <person name="Varga T."/>
            <person name="Slot J."/>
            <person name="Riley R."/>
            <person name="Boka B."/>
            <person name="Rigling D."/>
            <person name="Barry K."/>
            <person name="Lee J."/>
            <person name="Mihaltcheva S."/>
            <person name="LaButti K."/>
            <person name="Lipzen A."/>
            <person name="Waldron R."/>
            <person name="Moloney N.M."/>
            <person name="Sperisen C."/>
            <person name="Kredics L."/>
            <person name="Vagvoelgyi C."/>
            <person name="Patrignani A."/>
            <person name="Fitzpatrick D."/>
            <person name="Nagy I."/>
            <person name="Doyle S."/>
            <person name="Anderson J.B."/>
            <person name="Grigoriev I.V."/>
            <person name="Gueldener U."/>
            <person name="Muensterkoetter M."/>
            <person name="Nagy L.G."/>
        </authorList>
    </citation>
    <scope>NUCLEOTIDE SEQUENCE [LARGE SCALE GENOMIC DNA]</scope>
    <source>
        <strain evidence="3">Ar21-2</strain>
    </source>
</reference>
<evidence type="ECO:0000313" key="3">
    <source>
        <dbReference type="Proteomes" id="UP000217790"/>
    </source>
</evidence>
<protein>
    <submittedName>
        <fullName evidence="2">Uncharacterized protein</fullName>
    </submittedName>
</protein>
<dbReference type="Proteomes" id="UP000217790">
    <property type="component" value="Unassembled WGS sequence"/>
</dbReference>
<accession>A0A2H3DLR1</accession>
<name>A0A2H3DLR1_ARMGA</name>
<organism evidence="2 3">
    <name type="scientific">Armillaria gallica</name>
    <name type="common">Bulbous honey fungus</name>
    <name type="synonym">Armillaria bulbosa</name>
    <dbReference type="NCBI Taxonomy" id="47427"/>
    <lineage>
        <taxon>Eukaryota</taxon>
        <taxon>Fungi</taxon>
        <taxon>Dikarya</taxon>
        <taxon>Basidiomycota</taxon>
        <taxon>Agaricomycotina</taxon>
        <taxon>Agaricomycetes</taxon>
        <taxon>Agaricomycetidae</taxon>
        <taxon>Agaricales</taxon>
        <taxon>Marasmiineae</taxon>
        <taxon>Physalacriaceae</taxon>
        <taxon>Armillaria</taxon>
    </lineage>
</organism>
<evidence type="ECO:0000256" key="1">
    <source>
        <dbReference type="SAM" id="MobiDB-lite"/>
    </source>
</evidence>
<feature type="region of interest" description="Disordered" evidence="1">
    <location>
        <begin position="80"/>
        <end position="103"/>
    </location>
</feature>
<dbReference type="EMBL" id="KZ293652">
    <property type="protein sequence ID" value="PBK95020.1"/>
    <property type="molecule type" value="Genomic_DNA"/>
</dbReference>
<gene>
    <name evidence="2" type="ORF">ARMGADRAFT_1077785</name>
</gene>
<feature type="compositionally biased region" description="Basic and acidic residues" evidence="1">
    <location>
        <begin position="84"/>
        <end position="94"/>
    </location>
</feature>
<keyword evidence="3" id="KW-1185">Reference proteome</keyword>
<dbReference type="InParanoid" id="A0A2H3DLR1"/>
<dbReference type="OrthoDB" id="62853at2759"/>
<proteinExistence type="predicted"/>
<sequence>MDIHIVHLYDALQQVLDNRPAKVDIYLVQIFSTGNLCTSLKPKNICYKVALDASEWEMQKAVQAEAALLEDVVDEVDQLDSENEDKPKKWKWDSDGGASARRRKTSMMSDAKNIIVSDPSYGPHVDINVELDNQWYVNTLTNIKISGCTSSTVCLKIVSDALAHFSSGNNCSSLVDISVHNDPSHINDNSCTRDSALPIVLAGTWKSVRSSSV</sequence>